<feature type="transmembrane region" description="Helical" evidence="8">
    <location>
        <begin position="873"/>
        <end position="892"/>
    </location>
</feature>
<feature type="transmembrane region" description="Helical" evidence="8">
    <location>
        <begin position="1277"/>
        <end position="1301"/>
    </location>
</feature>
<dbReference type="EMBL" id="OU895877">
    <property type="protein sequence ID" value="CAG9797830.1"/>
    <property type="molecule type" value="Genomic_DNA"/>
</dbReference>
<keyword evidence="4 8" id="KW-1133">Transmembrane helix</keyword>
<dbReference type="Proteomes" id="UP001153620">
    <property type="component" value="Chromosome 1"/>
</dbReference>
<dbReference type="InterPro" id="IPR052192">
    <property type="entry name" value="Insect_Ionotropic_Sensory_Rcpt"/>
</dbReference>
<keyword evidence="5 8" id="KW-0472">Membrane</keyword>
<evidence type="ECO:0000256" key="2">
    <source>
        <dbReference type="ARBA" id="ARBA00022475"/>
    </source>
</evidence>
<evidence type="ECO:0000256" key="5">
    <source>
        <dbReference type="ARBA" id="ARBA00023136"/>
    </source>
</evidence>
<feature type="transmembrane region" description="Helical" evidence="8">
    <location>
        <begin position="216"/>
        <end position="234"/>
    </location>
</feature>
<evidence type="ECO:0000256" key="7">
    <source>
        <dbReference type="ARBA" id="ARBA00023180"/>
    </source>
</evidence>
<gene>
    <name evidence="9" type="ORF">CHIRRI_LOCUS817</name>
</gene>
<dbReference type="OrthoDB" id="6353409at2759"/>
<proteinExistence type="predicted"/>
<feature type="transmembrane region" description="Helical" evidence="8">
    <location>
        <begin position="268"/>
        <end position="288"/>
    </location>
</feature>
<evidence type="ECO:0000256" key="6">
    <source>
        <dbReference type="ARBA" id="ARBA00023170"/>
    </source>
</evidence>
<dbReference type="PANTHER" id="PTHR42643:SF24">
    <property type="entry name" value="IONOTROPIC RECEPTOR 60A"/>
    <property type="match status" value="1"/>
</dbReference>
<dbReference type="PANTHER" id="PTHR42643">
    <property type="entry name" value="IONOTROPIC RECEPTOR 20A-RELATED"/>
    <property type="match status" value="1"/>
</dbReference>
<evidence type="ECO:0000313" key="9">
    <source>
        <dbReference type="EMBL" id="CAG9797830.1"/>
    </source>
</evidence>
<keyword evidence="2" id="KW-1003">Cell membrane</keyword>
<keyword evidence="10" id="KW-1185">Reference proteome</keyword>
<feature type="transmembrane region" description="Helical" evidence="8">
    <location>
        <begin position="1535"/>
        <end position="1560"/>
    </location>
</feature>
<evidence type="ECO:0000256" key="4">
    <source>
        <dbReference type="ARBA" id="ARBA00022989"/>
    </source>
</evidence>
<keyword evidence="3 8" id="KW-0812">Transmembrane</keyword>
<feature type="transmembrane region" description="Helical" evidence="8">
    <location>
        <begin position="820"/>
        <end position="838"/>
    </location>
</feature>
<sequence length="1589" mass="184645">MIIIGRIVANREYYTKGLFGCVDSGFWSTQSNVIFVPSSSRINSQNIANPCRILTLTRTLNFIIPNFENGKITSIYKGDILSKSCTITSFTYDTSKLFSNKLNDMQGYTYTAIGNKADKLLLPEIQLMDTIATAQNARLNVSLREISRIKNFRLEIARAMVDMFLNIENFATLINSNIHLKKVNTFEVNGYCALVPIADDSMDFFQVTVHPFKREVWMYLFLSTLTAALIWNLYKKLSRHRTQIKGCITGDIISAFFQQSVNTRKGPFGLKVMIQAFVFMMMIIGYVYQGTITSALMDYRNHNKFSSVKELFYKEYELFVDVLFMQRINSSCTYRDNIHKIKSIGDGLTGASYNRKFQEAMTTKPKNVLIVRCDTVPDLLNTDIDHDVKARDVYYEFPEMKFTYYKSILLTRRTPFYEKLSELSLRIQESGIKQHWKMLRKSSKRSQKLESDEDSMLNLKAIKPVLHLHFHGLLIAGYTFLIEVLWTKYIKSYFRLVYQRWIKKCLSAVHKYRNRKVNPSCYNISIAIDPYHMEIFKFVKHVIKDWNQKHKNGINDISIINLDNDTSLYNIVREAIPKENPILLPDCKSLNNTSFSNTKESSIFVVISKVSSSLEHYVTGLHGCISSGFWTPLTNVLIIPPENITNANEIAYPRHVLINLRSLNFIIPFAKEGKIEELYSADTLNKKPLKIKSSYNTTEYFGDKLKDLERYTYTLTVGYTEKGSIHPEIDMLITIAKKQNAMLYAKFSNITNLKDFRQDIVKGKVDMFLNIGYHSGTLSSIHQLKTVYTYEINGYCALVPIVKIHEILLRFIVKPFSSQVWYLVFLYIAIGATVWQLSTSKCDRKLSGLLHFIIDLASVFLQQSIKIRNGRLVVKLMLQIFIFMMIVLGNVYQGVITSILMDIRKYNELTSMQELISTDFEFYGDQLLLQIMNESDSIWNTAKKTNTLKIWLQNLDYIKQFQKLMTVDPNNILIVGCDTVDQLLETQIDEWTKGYDVYYQFHQKILSYYEHILLTRRSPFYEKLGTLSLRIHESGIKQYWNMQAELNNGVPLDDENEASMLKLKEMIPIFQHDYANQLLGCVDSSFWTPQTNVLVIPFGNVVNMNEIVFPNELLKVSKTLNYIIPYVRDGKIFALYKGNILSHDKAPDTIDVSTDIDVLFDDKLLDMKGYPYTVLVNQNDNESAIVDDKHSMTAMKLLEVIAEKQNAKVQVNVSDIKSIEEIEYEITQGKIDIVLNLGYYSGLLYKEYFLKTVNTYETNGYCALVPIPYAHKKYFRFVLYPLSPAVWFMMVLSVTFGALVWHGFRKLSHENIVPGHYLIYDVFSVFIQQSINIRKGRTILRLMLQFLIFMMIILANLYQGMMTSILTSPGSSQKIKNIQELLTKDYELYGDNLFLQIMNVSDANRNIIERTKPLQTWLHSSNYIKQFQDVMTINPNNVLIVGCDLITKLLETQIDQWTKGYDVYYQFHQRLLSYYENILLTRRSPFYEKLCEMSLKIHESGIKQHWNLLMNKAGTEPLINASMLGIKELLSVFRVYYYAMSTACFIFLLELPKHYFLIIYKRVIKKCMRRVQKYRIRKVVPRQQRTVEN</sequence>
<dbReference type="GO" id="GO:0005886">
    <property type="term" value="C:plasma membrane"/>
    <property type="evidence" value="ECO:0007669"/>
    <property type="project" value="UniProtKB-SubCell"/>
</dbReference>
<protein>
    <recommendedName>
        <fullName evidence="11">Ionotropic receptor</fullName>
    </recommendedName>
</protein>
<feature type="transmembrane region" description="Helical" evidence="8">
    <location>
        <begin position="1339"/>
        <end position="1358"/>
    </location>
</feature>
<comment type="subcellular location">
    <subcellularLocation>
        <location evidence="1">Cell membrane</location>
        <topology evidence="1">Multi-pass membrane protein</topology>
    </subcellularLocation>
</comment>
<evidence type="ECO:0008006" key="11">
    <source>
        <dbReference type="Google" id="ProtNLM"/>
    </source>
</evidence>
<name>A0A9N9RJK9_9DIPT</name>
<accession>A0A9N9RJK9</accession>
<evidence type="ECO:0000313" key="10">
    <source>
        <dbReference type="Proteomes" id="UP001153620"/>
    </source>
</evidence>
<dbReference type="Gene3D" id="1.10.287.70">
    <property type="match status" value="3"/>
</dbReference>
<evidence type="ECO:0000256" key="3">
    <source>
        <dbReference type="ARBA" id="ARBA00022692"/>
    </source>
</evidence>
<keyword evidence="6" id="KW-0675">Receptor</keyword>
<reference evidence="9" key="2">
    <citation type="submission" date="2022-10" db="EMBL/GenBank/DDBJ databases">
        <authorList>
            <consortium name="ENA_rothamsted_submissions"/>
            <consortium name="culmorum"/>
            <person name="King R."/>
        </authorList>
    </citation>
    <scope>NUCLEOTIDE SEQUENCE</scope>
</reference>
<evidence type="ECO:0000256" key="8">
    <source>
        <dbReference type="SAM" id="Phobius"/>
    </source>
</evidence>
<keyword evidence="7" id="KW-0325">Glycoprotein</keyword>
<reference evidence="9" key="1">
    <citation type="submission" date="2022-01" db="EMBL/GenBank/DDBJ databases">
        <authorList>
            <person name="King R."/>
        </authorList>
    </citation>
    <scope>NUCLEOTIDE SEQUENCE</scope>
</reference>
<organism evidence="9 10">
    <name type="scientific">Chironomus riparius</name>
    <dbReference type="NCBI Taxonomy" id="315576"/>
    <lineage>
        <taxon>Eukaryota</taxon>
        <taxon>Metazoa</taxon>
        <taxon>Ecdysozoa</taxon>
        <taxon>Arthropoda</taxon>
        <taxon>Hexapoda</taxon>
        <taxon>Insecta</taxon>
        <taxon>Pterygota</taxon>
        <taxon>Neoptera</taxon>
        <taxon>Endopterygota</taxon>
        <taxon>Diptera</taxon>
        <taxon>Nematocera</taxon>
        <taxon>Chironomoidea</taxon>
        <taxon>Chironomidae</taxon>
        <taxon>Chironominae</taxon>
        <taxon>Chironomus</taxon>
    </lineage>
</organism>
<evidence type="ECO:0000256" key="1">
    <source>
        <dbReference type="ARBA" id="ARBA00004651"/>
    </source>
</evidence>